<dbReference type="InterPro" id="IPR057207">
    <property type="entry name" value="FBXL15_LRR"/>
</dbReference>
<dbReference type="eggNOG" id="KOG1947">
    <property type="taxonomic scope" value="Eukaryota"/>
</dbReference>
<dbReference type="FunCoup" id="A0A059CMI9">
    <property type="interactions" value="22"/>
</dbReference>
<dbReference type="InterPro" id="IPR006553">
    <property type="entry name" value="Leu-rich_rpt_Cys-con_subtyp"/>
</dbReference>
<dbReference type="SMART" id="SM00367">
    <property type="entry name" value="LRR_CC"/>
    <property type="match status" value="8"/>
</dbReference>
<feature type="domain" description="F-box/LRR-repeat protein 15-like leucin rich repeat" evidence="2">
    <location>
        <begin position="548"/>
        <end position="723"/>
    </location>
</feature>
<dbReference type="Gramene" id="KCW79411">
    <property type="protein sequence ID" value="KCW79411"/>
    <property type="gene ID" value="EUGRSUZ_C00817"/>
</dbReference>
<dbReference type="PANTHER" id="PTHR13318:SF101">
    <property type="entry name" value="F-BOX_LRR PROTEIN"/>
    <property type="match status" value="1"/>
</dbReference>
<organism evidence="3">
    <name type="scientific">Eucalyptus grandis</name>
    <name type="common">Flooded gum</name>
    <dbReference type="NCBI Taxonomy" id="71139"/>
    <lineage>
        <taxon>Eukaryota</taxon>
        <taxon>Viridiplantae</taxon>
        <taxon>Streptophyta</taxon>
        <taxon>Embryophyta</taxon>
        <taxon>Tracheophyta</taxon>
        <taxon>Spermatophyta</taxon>
        <taxon>Magnoliopsida</taxon>
        <taxon>eudicotyledons</taxon>
        <taxon>Gunneridae</taxon>
        <taxon>Pentapetalae</taxon>
        <taxon>rosids</taxon>
        <taxon>malvids</taxon>
        <taxon>Myrtales</taxon>
        <taxon>Myrtaceae</taxon>
        <taxon>Myrtoideae</taxon>
        <taxon>Eucalypteae</taxon>
        <taxon>Eucalyptus</taxon>
    </lineage>
</organism>
<dbReference type="InterPro" id="IPR032675">
    <property type="entry name" value="LRR_dom_sf"/>
</dbReference>
<dbReference type="InParanoid" id="A0A059CMI9"/>
<feature type="region of interest" description="Disordered" evidence="1">
    <location>
        <begin position="1"/>
        <end position="135"/>
    </location>
</feature>
<dbReference type="OrthoDB" id="10257471at2759"/>
<dbReference type="AlphaFoldDB" id="A0A059CMI9"/>
<evidence type="ECO:0000259" key="2">
    <source>
        <dbReference type="Pfam" id="PF25372"/>
    </source>
</evidence>
<dbReference type="OMA" id="YAHEYAY"/>
<dbReference type="Pfam" id="PF25372">
    <property type="entry name" value="DUF7885"/>
    <property type="match status" value="1"/>
</dbReference>
<dbReference type="KEGG" id="egr:104439008"/>
<proteinExistence type="predicted"/>
<evidence type="ECO:0000256" key="1">
    <source>
        <dbReference type="SAM" id="MobiDB-lite"/>
    </source>
</evidence>
<evidence type="ECO:0000313" key="3">
    <source>
        <dbReference type="EMBL" id="KCW79411.1"/>
    </source>
</evidence>
<dbReference type="EMBL" id="KK198755">
    <property type="protein sequence ID" value="KCW79411.1"/>
    <property type="molecule type" value="Genomic_DNA"/>
</dbReference>
<dbReference type="Gene3D" id="3.80.10.10">
    <property type="entry name" value="Ribonuclease Inhibitor"/>
    <property type="match status" value="3"/>
</dbReference>
<dbReference type="GO" id="GO:0019005">
    <property type="term" value="C:SCF ubiquitin ligase complex"/>
    <property type="evidence" value="ECO:0000318"/>
    <property type="project" value="GO_Central"/>
</dbReference>
<gene>
    <name evidence="3" type="ORF">EUGRSUZ_C00817</name>
</gene>
<feature type="compositionally biased region" description="Basic and acidic residues" evidence="1">
    <location>
        <begin position="101"/>
        <end position="135"/>
    </location>
</feature>
<accession>A0A059CMI9</accession>
<protein>
    <recommendedName>
        <fullName evidence="2">F-box/LRR-repeat protein 15-like leucin rich repeat domain-containing protein</fullName>
    </recommendedName>
</protein>
<dbReference type="PANTHER" id="PTHR13318">
    <property type="entry name" value="PARTNER OF PAIRED, ISOFORM B-RELATED"/>
    <property type="match status" value="1"/>
</dbReference>
<dbReference type="SUPFAM" id="SSF52047">
    <property type="entry name" value="RNI-like"/>
    <property type="match status" value="1"/>
</dbReference>
<name>A0A059CMI9_EUCGR</name>
<dbReference type="FunFam" id="3.80.10.10:FF:000777">
    <property type="entry name" value="RNI-like superfamily protein"/>
    <property type="match status" value="1"/>
</dbReference>
<sequence>MVVLRSRAVAPAVASPPPPKKREGDEAGIEPITPARAREPPAAAAAAQQSPQSSAPGPGPSPDDAGPAGPRRRSLRLASAGEPAGGTAPSGARKRKGRPIGGEEIRVLDLDGGDGRGDAPRAKPRREGNVDGDEVKDLNVELDLMEFPEGDGGGGFLSLRSGKSSDERGLEVRDALVGAGGDAVVNISDGEADDERERAGGGRNGAEVKLFGVDLRGIVNGSVKDKERNSAEDKGKGIMIDSVGTSLVLKSDCDGSGEVRRRGKYSAAEKGKAKLVEDDNFLLSNGSDVGLNQENVVLDGSTRKTAEVRILIEAPSRRTRVKLNESSGLDMREKFKEIARINASRFAHFNPEEVEQESNSAPEVAGNAEVASAEANEDPEDWPGPFSTAMKIIRDRSSKLSAQQTRFPLEKSKSPVIEWVPRRDQGRDLIEPVPPSLQELSMKVLADNVDAITSLEGVPDALRHRLCQLLCDSRRISAHFFDLLIQGCPTELCIRDCSWLTEEQFDKSFRECDTSGLTVLQLNQCGRCLGDYIVSSSLAKSANSLTVLSTVSITGACRLTDVGLRTLVSAAPSIRSINLNQCSLLTSASVETLANRLGSVLKELYIDDCQSIDAMLTLPALKKFEHLEVLSVAGIPSVCDDFIRKFIFVRGHHMKELVLGDCPNLTDASFKVIAEACPGLLSLDIVNLIKLSDAAIGHLANGCRGIRKLILRRNTFSDEAIAAFLETSGEQLEELSLNNVKKVGHNTAISLARRAKGLQILDLSWCRNLTDEAMGLIVDSCSSLKELKVFGCSQITNTFLDGHANPNVHIIGSRLSPILEHINVPETAGLLRYS</sequence>
<feature type="compositionally biased region" description="Low complexity" evidence="1">
    <location>
        <begin position="1"/>
        <end position="13"/>
    </location>
</feature>
<reference evidence="3" key="1">
    <citation type="submission" date="2013-07" db="EMBL/GenBank/DDBJ databases">
        <title>The genome of Eucalyptus grandis.</title>
        <authorList>
            <person name="Schmutz J."/>
            <person name="Hayes R."/>
            <person name="Myburg A."/>
            <person name="Tuskan G."/>
            <person name="Grattapaglia D."/>
            <person name="Rokhsar D.S."/>
        </authorList>
    </citation>
    <scope>NUCLEOTIDE SEQUENCE</scope>
    <source>
        <tissue evidence="3">Leaf extractions</tissue>
    </source>
</reference>
<feature type="compositionally biased region" description="Low complexity" evidence="1">
    <location>
        <begin position="40"/>
        <end position="69"/>
    </location>
</feature>
<dbReference type="GO" id="GO:0031146">
    <property type="term" value="P:SCF-dependent proteasomal ubiquitin-dependent protein catabolic process"/>
    <property type="evidence" value="ECO:0000318"/>
    <property type="project" value="GO_Central"/>
</dbReference>